<dbReference type="PANTHER" id="PTHR43335:SF4">
    <property type="entry name" value="ABC TRANSPORTER, ATP-BINDING PROTEIN"/>
    <property type="match status" value="1"/>
</dbReference>
<keyword evidence="2" id="KW-0813">Transport</keyword>
<evidence type="ECO:0000313" key="6">
    <source>
        <dbReference type="EMBL" id="GAI01649.1"/>
    </source>
</evidence>
<gene>
    <name evidence="6" type="ORF">S06H3_02473</name>
</gene>
<dbReference type="InterPro" id="IPR025302">
    <property type="entry name" value="DrrA1/2-like_C"/>
</dbReference>
<organism evidence="6">
    <name type="scientific">marine sediment metagenome</name>
    <dbReference type="NCBI Taxonomy" id="412755"/>
    <lineage>
        <taxon>unclassified sequences</taxon>
        <taxon>metagenomes</taxon>
        <taxon>ecological metagenomes</taxon>
    </lineage>
</organism>
<protein>
    <recommendedName>
        <fullName evidence="5">ABC transporter domain-containing protein</fullName>
    </recommendedName>
</protein>
<evidence type="ECO:0000256" key="3">
    <source>
        <dbReference type="ARBA" id="ARBA00022741"/>
    </source>
</evidence>
<dbReference type="GO" id="GO:0016887">
    <property type="term" value="F:ATP hydrolysis activity"/>
    <property type="evidence" value="ECO:0007669"/>
    <property type="project" value="InterPro"/>
</dbReference>
<feature type="domain" description="ABC transporter" evidence="5">
    <location>
        <begin position="2"/>
        <end position="232"/>
    </location>
</feature>
<evidence type="ECO:0000259" key="5">
    <source>
        <dbReference type="PROSITE" id="PS50893"/>
    </source>
</evidence>
<dbReference type="EMBL" id="BARV01000728">
    <property type="protein sequence ID" value="GAI01649.1"/>
    <property type="molecule type" value="Genomic_DNA"/>
</dbReference>
<evidence type="ECO:0000256" key="1">
    <source>
        <dbReference type="ARBA" id="ARBA00005417"/>
    </source>
</evidence>
<evidence type="ECO:0000256" key="4">
    <source>
        <dbReference type="ARBA" id="ARBA00022840"/>
    </source>
</evidence>
<dbReference type="GO" id="GO:0005524">
    <property type="term" value="F:ATP binding"/>
    <property type="evidence" value="ECO:0007669"/>
    <property type="project" value="UniProtKB-KW"/>
</dbReference>
<dbReference type="Pfam" id="PF00005">
    <property type="entry name" value="ABC_tran"/>
    <property type="match status" value="1"/>
</dbReference>
<dbReference type="Gene3D" id="3.40.50.300">
    <property type="entry name" value="P-loop containing nucleotide triphosphate hydrolases"/>
    <property type="match status" value="1"/>
</dbReference>
<dbReference type="PROSITE" id="PS50893">
    <property type="entry name" value="ABC_TRANSPORTER_2"/>
    <property type="match status" value="1"/>
</dbReference>
<keyword evidence="3" id="KW-0547">Nucleotide-binding</keyword>
<dbReference type="AlphaFoldDB" id="X1M5K7"/>
<reference evidence="6" key="1">
    <citation type="journal article" date="2014" name="Front. Microbiol.">
        <title>High frequency of phylogenetically diverse reductive dehalogenase-homologous genes in deep subseafloor sedimentary metagenomes.</title>
        <authorList>
            <person name="Kawai M."/>
            <person name="Futagami T."/>
            <person name="Toyoda A."/>
            <person name="Takaki Y."/>
            <person name="Nishi S."/>
            <person name="Hori S."/>
            <person name="Arai W."/>
            <person name="Tsubouchi T."/>
            <person name="Morono Y."/>
            <person name="Uchiyama I."/>
            <person name="Ito T."/>
            <person name="Fujiyama A."/>
            <person name="Inagaki F."/>
            <person name="Takami H."/>
        </authorList>
    </citation>
    <scope>NUCLEOTIDE SEQUENCE</scope>
    <source>
        <strain evidence="6">Expedition CK06-06</strain>
    </source>
</reference>
<accession>X1M5K7</accession>
<sequence>MIKVVNLRKNYGRLEALKSISFEVEKGSVFGFIGRNGAGKTTTMNILTGLIKFNEGKIFIKGKDFLKNKQELIRSIGYLPETPTFYNYMNAYEYLNFIGEIIGCDLKKSGKSVGKLLETVKLAKQGKRRIGGYSRGMKQRLALAVAFMNGPEILFLDEPASALDPEGRVEMLELIEGLKDNNITIFLSTHILNDAERVCDKICIIDEGKILLTKNLSQLYETYIQPIFDVEFEEDPKSEVNLLKKFNWIESIKENGKRISIYVKDIDYAKREILKEISKLNINVTSYRIRKSTLEDIFMRMVSKNEII</sequence>
<dbReference type="CDD" id="cd03230">
    <property type="entry name" value="ABC_DR_subfamily_A"/>
    <property type="match status" value="1"/>
</dbReference>
<evidence type="ECO:0000256" key="2">
    <source>
        <dbReference type="ARBA" id="ARBA00022448"/>
    </source>
</evidence>
<dbReference type="PANTHER" id="PTHR43335">
    <property type="entry name" value="ABC TRANSPORTER, ATP-BINDING PROTEIN"/>
    <property type="match status" value="1"/>
</dbReference>
<proteinExistence type="inferred from homology"/>
<comment type="similarity">
    <text evidence="1">Belongs to the ABC transporter superfamily.</text>
</comment>
<dbReference type="SMART" id="SM00382">
    <property type="entry name" value="AAA"/>
    <property type="match status" value="1"/>
</dbReference>
<dbReference type="InterPro" id="IPR027417">
    <property type="entry name" value="P-loop_NTPase"/>
</dbReference>
<comment type="caution">
    <text evidence="6">The sequence shown here is derived from an EMBL/GenBank/DDBJ whole genome shotgun (WGS) entry which is preliminary data.</text>
</comment>
<dbReference type="Pfam" id="PF13732">
    <property type="entry name" value="DrrA1-3_C"/>
    <property type="match status" value="1"/>
</dbReference>
<dbReference type="InterPro" id="IPR003593">
    <property type="entry name" value="AAA+_ATPase"/>
</dbReference>
<keyword evidence="4" id="KW-0067">ATP-binding</keyword>
<dbReference type="InterPro" id="IPR003439">
    <property type="entry name" value="ABC_transporter-like_ATP-bd"/>
</dbReference>
<dbReference type="SUPFAM" id="SSF52540">
    <property type="entry name" value="P-loop containing nucleoside triphosphate hydrolases"/>
    <property type="match status" value="1"/>
</dbReference>
<name>X1M5K7_9ZZZZ</name>